<reference evidence="9" key="1">
    <citation type="submission" date="2017-02" db="EMBL/GenBank/DDBJ databases">
        <authorList>
            <person name="Tafer H."/>
            <person name="Lopandic K."/>
        </authorList>
    </citation>
    <scope>NUCLEOTIDE SEQUENCE [LARGE SCALE GENOMIC DNA]</scope>
    <source>
        <strain evidence="9">CBS 366.77</strain>
    </source>
</reference>
<dbReference type="GO" id="GO:0006351">
    <property type="term" value="P:DNA-templated transcription"/>
    <property type="evidence" value="ECO:0007669"/>
    <property type="project" value="InterPro"/>
</dbReference>
<name>A0A3A2Z7D1_9EURO</name>
<keyword evidence="2" id="KW-0805">Transcription regulation</keyword>
<dbReference type="GO" id="GO:0000978">
    <property type="term" value="F:RNA polymerase II cis-regulatory region sequence-specific DNA binding"/>
    <property type="evidence" value="ECO:0007669"/>
    <property type="project" value="TreeGrafter"/>
</dbReference>
<dbReference type="GO" id="GO:0000981">
    <property type="term" value="F:DNA-binding transcription factor activity, RNA polymerase II-specific"/>
    <property type="evidence" value="ECO:0007669"/>
    <property type="project" value="InterPro"/>
</dbReference>
<dbReference type="CDD" id="cd00067">
    <property type="entry name" value="GAL4"/>
    <property type="match status" value="1"/>
</dbReference>
<dbReference type="EMBL" id="MVGC01000462">
    <property type="protein sequence ID" value="RJE19009.1"/>
    <property type="molecule type" value="Genomic_DNA"/>
</dbReference>
<protein>
    <submittedName>
        <fullName evidence="8">Transcription factor</fullName>
    </submittedName>
</protein>
<keyword evidence="3" id="KW-0238">DNA-binding</keyword>
<feature type="region of interest" description="Disordered" evidence="6">
    <location>
        <begin position="50"/>
        <end position="88"/>
    </location>
</feature>
<keyword evidence="9" id="KW-1185">Reference proteome</keyword>
<dbReference type="Gene3D" id="4.10.240.10">
    <property type="entry name" value="Zn(2)-C6 fungal-type DNA-binding domain"/>
    <property type="match status" value="1"/>
</dbReference>
<dbReference type="PANTHER" id="PTHR47424:SF9">
    <property type="entry name" value="TAH-2"/>
    <property type="match status" value="1"/>
</dbReference>
<dbReference type="SUPFAM" id="SSF57701">
    <property type="entry name" value="Zn2/Cys6 DNA-binding domain"/>
    <property type="match status" value="1"/>
</dbReference>
<sequence length="745" mass="82112">MPRTRVAPPNRRRVVRACDVCRKRKEKCDGNLPCSHCTLRNKGDICRYGQPYSPSSNSRIRSTGSRTSVRPRMPRRPANPLPQGSSVSDNYFAEEDALLGLSGSADPAIEHNIVDSALIPKQSRMLPDAKGKLIYIGQSASLSYLHIVQRVAADCIGSCAFTDDPQQQCIVEKDIPGYLGSYSEPEPELELALALAEQYALTVSGVFDFFDLSDLQAAIVPWVADSNRRDRPDTPVIFLALAIGALGCASNDEEEALAERYFNYGRQQAVIHLMHDPCLSTVIAFSLMSYYMLASCRLNGAFTYLGIAARAAYTLGIHRHETNRAFGDAARGRAWKSLRVCDLFLSASTGRPAATSEVDCNIPWSRDFNKSPDNIDPKEDSPLPSQEDSAIFRICLVFERILVEVFSRREVSLELARSISQQHRQWTEELPTMLKIDGFLGNETSPRINIQKLGTHLVAMAYYYSIILLCRPFLSFHIGTRLKKTGSPQDPNAVSDSITTYADACIDSAIHNIALAEDIAFDESMPNRQPIIINAVFISALCLGHASFGDYDQRGWPINCNMDMAISILRKLSVKNPQAVRYTEICCHMKEAIGAYVHRRADTLLKSPSMNVRNVFGDVQAIHISRPHLSNENATTSGTRNSDCGGRDPIADAQSKAMTVEANSSNDIAPPDYNLVAQSSTVAPDSPLHFTGQPHSHHHQSTEHVSPLSMGHFAFSDSLPLFSLTDEFGPSLSADQGVLFGEMGY</sequence>
<dbReference type="InterPro" id="IPR001138">
    <property type="entry name" value="Zn2Cys6_DnaBD"/>
</dbReference>
<dbReference type="PANTHER" id="PTHR47424">
    <property type="entry name" value="REGULATORY PROTEIN GAL4"/>
    <property type="match status" value="1"/>
</dbReference>
<keyword evidence="1" id="KW-0479">Metal-binding</keyword>
<evidence type="ECO:0000256" key="6">
    <source>
        <dbReference type="SAM" id="MobiDB-lite"/>
    </source>
</evidence>
<evidence type="ECO:0000256" key="3">
    <source>
        <dbReference type="ARBA" id="ARBA00023125"/>
    </source>
</evidence>
<dbReference type="PROSITE" id="PS00463">
    <property type="entry name" value="ZN2_CY6_FUNGAL_1"/>
    <property type="match status" value="1"/>
</dbReference>
<accession>A0A3A2Z7D1</accession>
<dbReference type="InterPro" id="IPR051127">
    <property type="entry name" value="Fungal_SecMet_Regulators"/>
</dbReference>
<evidence type="ECO:0000256" key="4">
    <source>
        <dbReference type="ARBA" id="ARBA00023163"/>
    </source>
</evidence>
<proteinExistence type="predicted"/>
<evidence type="ECO:0000256" key="5">
    <source>
        <dbReference type="ARBA" id="ARBA00023242"/>
    </source>
</evidence>
<dbReference type="GO" id="GO:0000435">
    <property type="term" value="P:positive regulation of transcription from RNA polymerase II promoter by galactose"/>
    <property type="evidence" value="ECO:0007669"/>
    <property type="project" value="TreeGrafter"/>
</dbReference>
<dbReference type="CDD" id="cd12148">
    <property type="entry name" value="fungal_TF_MHR"/>
    <property type="match status" value="1"/>
</dbReference>
<feature type="region of interest" description="Disordered" evidence="6">
    <location>
        <begin position="684"/>
        <end position="703"/>
    </location>
</feature>
<feature type="compositionally biased region" description="Polar residues" evidence="6">
    <location>
        <begin position="52"/>
        <end position="68"/>
    </location>
</feature>
<evidence type="ECO:0000259" key="7">
    <source>
        <dbReference type="PROSITE" id="PS50048"/>
    </source>
</evidence>
<feature type="domain" description="Zn(2)-C6 fungal-type" evidence="7">
    <location>
        <begin position="17"/>
        <end position="48"/>
    </location>
</feature>
<dbReference type="SMART" id="SM00066">
    <property type="entry name" value="GAL4"/>
    <property type="match status" value="1"/>
</dbReference>
<dbReference type="InterPro" id="IPR036864">
    <property type="entry name" value="Zn2-C6_fun-type_DNA-bd_sf"/>
</dbReference>
<comment type="caution">
    <text evidence="8">The sequence shown here is derived from an EMBL/GenBank/DDBJ whole genome shotgun (WGS) entry which is preliminary data.</text>
</comment>
<dbReference type="AlphaFoldDB" id="A0A3A2Z7D1"/>
<dbReference type="GO" id="GO:0005634">
    <property type="term" value="C:nucleus"/>
    <property type="evidence" value="ECO:0007669"/>
    <property type="project" value="TreeGrafter"/>
</dbReference>
<dbReference type="GO" id="GO:0008270">
    <property type="term" value="F:zinc ion binding"/>
    <property type="evidence" value="ECO:0007669"/>
    <property type="project" value="InterPro"/>
</dbReference>
<evidence type="ECO:0000256" key="1">
    <source>
        <dbReference type="ARBA" id="ARBA00022723"/>
    </source>
</evidence>
<keyword evidence="5" id="KW-0539">Nucleus</keyword>
<dbReference type="Pfam" id="PF04082">
    <property type="entry name" value="Fungal_trans"/>
    <property type="match status" value="1"/>
</dbReference>
<dbReference type="Pfam" id="PF00172">
    <property type="entry name" value="Zn_clus"/>
    <property type="match status" value="1"/>
</dbReference>
<dbReference type="OrthoDB" id="47007at2759"/>
<gene>
    <name evidence="8" type="ORF">PHISCL_08654</name>
</gene>
<evidence type="ECO:0000313" key="8">
    <source>
        <dbReference type="EMBL" id="RJE19009.1"/>
    </source>
</evidence>
<dbReference type="Proteomes" id="UP000266188">
    <property type="component" value="Unassembled WGS sequence"/>
</dbReference>
<evidence type="ECO:0000256" key="2">
    <source>
        <dbReference type="ARBA" id="ARBA00023015"/>
    </source>
</evidence>
<organism evidence="8 9">
    <name type="scientific">Aspergillus sclerotialis</name>
    <dbReference type="NCBI Taxonomy" id="2070753"/>
    <lineage>
        <taxon>Eukaryota</taxon>
        <taxon>Fungi</taxon>
        <taxon>Dikarya</taxon>
        <taxon>Ascomycota</taxon>
        <taxon>Pezizomycotina</taxon>
        <taxon>Eurotiomycetes</taxon>
        <taxon>Eurotiomycetidae</taxon>
        <taxon>Eurotiales</taxon>
        <taxon>Aspergillaceae</taxon>
        <taxon>Aspergillus</taxon>
        <taxon>Aspergillus subgen. Polypaecilum</taxon>
    </lineage>
</organism>
<evidence type="ECO:0000313" key="9">
    <source>
        <dbReference type="Proteomes" id="UP000266188"/>
    </source>
</evidence>
<dbReference type="InterPro" id="IPR007219">
    <property type="entry name" value="XnlR_reg_dom"/>
</dbReference>
<dbReference type="SMART" id="SM00906">
    <property type="entry name" value="Fungal_trans"/>
    <property type="match status" value="1"/>
</dbReference>
<dbReference type="STRING" id="2070753.A0A3A2Z7D1"/>
<dbReference type="PROSITE" id="PS50048">
    <property type="entry name" value="ZN2_CY6_FUNGAL_2"/>
    <property type="match status" value="1"/>
</dbReference>
<keyword evidence="4" id="KW-0804">Transcription</keyword>